<dbReference type="InterPro" id="IPR017871">
    <property type="entry name" value="ABC_transporter-like_CS"/>
</dbReference>
<dbReference type="EMBL" id="FOFA01000002">
    <property type="protein sequence ID" value="SEQ15362.1"/>
    <property type="molecule type" value="Genomic_DNA"/>
</dbReference>
<keyword evidence="5" id="KW-1133">Transmembrane helix</keyword>
<dbReference type="PROSITE" id="PS00211">
    <property type="entry name" value="ABC_TRANSPORTER_1"/>
    <property type="match status" value="1"/>
</dbReference>
<dbReference type="PANTHER" id="PTHR43335:SF4">
    <property type="entry name" value="ABC TRANSPORTER, ATP-BINDING PROTEIN"/>
    <property type="match status" value="1"/>
</dbReference>
<dbReference type="Gene3D" id="3.40.50.1820">
    <property type="entry name" value="alpha/beta hydrolase"/>
    <property type="match status" value="1"/>
</dbReference>
<feature type="signal peptide" evidence="6">
    <location>
        <begin position="1"/>
        <end position="25"/>
    </location>
</feature>
<evidence type="ECO:0000259" key="7">
    <source>
        <dbReference type="PROSITE" id="PS50893"/>
    </source>
</evidence>
<dbReference type="InterPro" id="IPR013736">
    <property type="entry name" value="Xaa-Pro_dipept_C"/>
</dbReference>
<evidence type="ECO:0000256" key="6">
    <source>
        <dbReference type="SAM" id="SignalP"/>
    </source>
</evidence>
<organism evidence="8 9">
    <name type="scientific">Microlunatus flavus</name>
    <dbReference type="NCBI Taxonomy" id="1036181"/>
    <lineage>
        <taxon>Bacteria</taxon>
        <taxon>Bacillati</taxon>
        <taxon>Actinomycetota</taxon>
        <taxon>Actinomycetes</taxon>
        <taxon>Propionibacteriales</taxon>
        <taxon>Propionibacteriaceae</taxon>
        <taxon>Microlunatus</taxon>
    </lineage>
</organism>
<dbReference type="Pfam" id="PF12146">
    <property type="entry name" value="Hydrolase_4"/>
    <property type="match status" value="1"/>
</dbReference>
<dbReference type="PROSITE" id="PS50893">
    <property type="entry name" value="ABC_TRANSPORTER_2"/>
    <property type="match status" value="1"/>
</dbReference>
<keyword evidence="5" id="KW-0472">Membrane</keyword>
<dbReference type="GO" id="GO:0016887">
    <property type="term" value="F:ATP hydrolysis activity"/>
    <property type="evidence" value="ECO:0007669"/>
    <property type="project" value="InterPro"/>
</dbReference>
<dbReference type="Pfam" id="PF08530">
    <property type="entry name" value="PepX_C"/>
    <property type="match status" value="1"/>
</dbReference>
<dbReference type="InterPro" id="IPR008979">
    <property type="entry name" value="Galactose-bd-like_sf"/>
</dbReference>
<evidence type="ECO:0000313" key="9">
    <source>
        <dbReference type="Proteomes" id="UP000198504"/>
    </source>
</evidence>
<keyword evidence="4 8" id="KW-0067">ATP-binding</keyword>
<evidence type="ECO:0000256" key="2">
    <source>
        <dbReference type="ARBA" id="ARBA00022448"/>
    </source>
</evidence>
<gene>
    <name evidence="8" type="ORF">SAMN05421756_102610</name>
</gene>
<proteinExistence type="inferred from homology"/>
<dbReference type="SMART" id="SM00382">
    <property type="entry name" value="AAA"/>
    <property type="match status" value="1"/>
</dbReference>
<feature type="domain" description="ABC transporter" evidence="7">
    <location>
        <begin position="624"/>
        <end position="852"/>
    </location>
</feature>
<dbReference type="SUPFAM" id="SSF52540">
    <property type="entry name" value="P-loop containing nucleoside triphosphate hydrolases"/>
    <property type="match status" value="1"/>
</dbReference>
<dbReference type="SUPFAM" id="SSF53474">
    <property type="entry name" value="alpha/beta-Hydrolases"/>
    <property type="match status" value="1"/>
</dbReference>
<sequence>MPALPALLLGLVPLTLTAVAVPAAAADRVVETVLSVRGTPEPDGAPVTLDATLLTTDPSVPRPAIVLAHGLGGTKADSLPTARTLARDGYAVLVYTARGFGASGGLVHLDDPAYEGRDAVAMVDEAAERPEVEKTGTGVSADPVLGFAGASYGGAVALEVAALDRRVDAVVPAFTWADLTSALVPQSRVAGGPGSLADVTPAGGTGVLKAAWAALLFTGTAAGTGEGPGEQATPSVCGRFAADVCRAYVEAARSGTAGDDLLALARRSSPDLSRVTAPTLMIQGEDDTLFGLDQADRVMRGLPPTTPAATAWVPGGHDASIAVDDQLDRVTAWFDRYLKGDAAAPVQPGLSVTVPQTTLVGTGGGADDSGAAPRVLTADAYPGRGGAAPGLRTVALDGGVQTVVNPAGARPGALTNLPGSGAAGAAAAVAGYPLAVLPGQAATFTSAPVGRPFDLVGSGRVRVDVTSSGTEAVLFAGVWDLGPDDPQTHRPTSTVLPGRAVAPVRLTGLTPGRSTTVEVALPAVSHQVPVGHRLRLVLATTDSAYAGPLAPAIYRVALAEPSLTLPALGALTASGGSRLDVPLPLVVGVALVVLAALVGLVLLRRARRSFGAAPERADLADVPLVVEGLEKTYADGLKAVDGVTFTAERGQVVGLLGPNGAGKTTTLRMVVGLMRPDAGAVWVEGRGVHGGADVLASVGALIEGPGFLPHLSGRANLEAYWQATGRPLEEAHLEEVLAIADLGTSVERRVRGYSQGMRQRLGIAQAMLGLPSLLLLDEPTNGLDPPQITAMRRVLADYAAAGRTVLVSSHLLAEVEQSCDHVVVMARGRVLLSEATSTLTGDGRRRLEEAFLDLVGTGPAGGGT</sequence>
<dbReference type="InterPro" id="IPR029058">
    <property type="entry name" value="AB_hydrolase_fold"/>
</dbReference>
<evidence type="ECO:0000256" key="3">
    <source>
        <dbReference type="ARBA" id="ARBA00022741"/>
    </source>
</evidence>
<comment type="similarity">
    <text evidence="1">Belongs to the ABC transporter superfamily.</text>
</comment>
<dbReference type="Proteomes" id="UP000198504">
    <property type="component" value="Unassembled WGS sequence"/>
</dbReference>
<dbReference type="InterPro" id="IPR022742">
    <property type="entry name" value="Hydrolase_4"/>
</dbReference>
<keyword evidence="6" id="KW-0732">Signal</keyword>
<evidence type="ECO:0000256" key="1">
    <source>
        <dbReference type="ARBA" id="ARBA00005417"/>
    </source>
</evidence>
<keyword evidence="2" id="KW-0813">Transport</keyword>
<name>A0A1H9DPF2_9ACTN</name>
<dbReference type="InterPro" id="IPR003593">
    <property type="entry name" value="AAA+_ATPase"/>
</dbReference>
<keyword evidence="3" id="KW-0547">Nucleotide-binding</keyword>
<feature type="transmembrane region" description="Helical" evidence="5">
    <location>
        <begin position="581"/>
        <end position="603"/>
    </location>
</feature>
<protein>
    <submittedName>
        <fullName evidence="8">ABC-2 type transport system ATP-binding protein</fullName>
    </submittedName>
</protein>
<reference evidence="9" key="1">
    <citation type="submission" date="2016-10" db="EMBL/GenBank/DDBJ databases">
        <authorList>
            <person name="Varghese N."/>
            <person name="Submissions S."/>
        </authorList>
    </citation>
    <scope>NUCLEOTIDE SEQUENCE [LARGE SCALE GENOMIC DNA]</scope>
    <source>
        <strain evidence="9">CGMCC 4.6856</strain>
    </source>
</reference>
<dbReference type="SUPFAM" id="SSF49785">
    <property type="entry name" value="Galactose-binding domain-like"/>
    <property type="match status" value="1"/>
</dbReference>
<dbReference type="Pfam" id="PF00005">
    <property type="entry name" value="ABC_tran"/>
    <property type="match status" value="1"/>
</dbReference>
<accession>A0A1H9DPF2</accession>
<keyword evidence="9" id="KW-1185">Reference proteome</keyword>
<dbReference type="STRING" id="1036181.SAMN05421756_102610"/>
<dbReference type="GO" id="GO:0005524">
    <property type="term" value="F:ATP binding"/>
    <property type="evidence" value="ECO:0007669"/>
    <property type="project" value="UniProtKB-KW"/>
</dbReference>
<dbReference type="RefSeq" id="WP_170854034.1">
    <property type="nucleotide sequence ID" value="NZ_FOFA01000002.1"/>
</dbReference>
<evidence type="ECO:0000256" key="4">
    <source>
        <dbReference type="ARBA" id="ARBA00022840"/>
    </source>
</evidence>
<dbReference type="AlphaFoldDB" id="A0A1H9DPF2"/>
<dbReference type="SMART" id="SM00939">
    <property type="entry name" value="PepX_C"/>
    <property type="match status" value="1"/>
</dbReference>
<feature type="chain" id="PRO_5011743666" evidence="6">
    <location>
        <begin position="26"/>
        <end position="864"/>
    </location>
</feature>
<evidence type="ECO:0000256" key="5">
    <source>
        <dbReference type="SAM" id="Phobius"/>
    </source>
</evidence>
<dbReference type="InterPro" id="IPR003439">
    <property type="entry name" value="ABC_transporter-like_ATP-bd"/>
</dbReference>
<keyword evidence="5" id="KW-0812">Transmembrane</keyword>
<dbReference type="GO" id="GO:0008239">
    <property type="term" value="F:dipeptidyl-peptidase activity"/>
    <property type="evidence" value="ECO:0007669"/>
    <property type="project" value="InterPro"/>
</dbReference>
<evidence type="ECO:0000313" key="8">
    <source>
        <dbReference type="EMBL" id="SEQ15362.1"/>
    </source>
</evidence>
<dbReference type="Gene3D" id="2.60.120.260">
    <property type="entry name" value="Galactose-binding domain-like"/>
    <property type="match status" value="1"/>
</dbReference>
<dbReference type="Gene3D" id="3.40.50.300">
    <property type="entry name" value="P-loop containing nucleotide triphosphate hydrolases"/>
    <property type="match status" value="1"/>
</dbReference>
<dbReference type="PANTHER" id="PTHR43335">
    <property type="entry name" value="ABC TRANSPORTER, ATP-BINDING PROTEIN"/>
    <property type="match status" value="1"/>
</dbReference>
<dbReference type="InterPro" id="IPR027417">
    <property type="entry name" value="P-loop_NTPase"/>
</dbReference>